<name>A0ABX7NV59_9BACT</name>
<reference evidence="1 2" key="1">
    <citation type="submission" date="2021-02" db="EMBL/GenBank/DDBJ databases">
        <title>De Novo genome assembly of isolated myxobacteria.</title>
        <authorList>
            <person name="Stevens D.C."/>
        </authorList>
    </citation>
    <scope>NUCLEOTIDE SEQUENCE [LARGE SCALE GENOMIC DNA]</scope>
    <source>
        <strain evidence="2">SCPEA02</strain>
    </source>
</reference>
<accession>A0ABX7NV59</accession>
<evidence type="ECO:0000313" key="2">
    <source>
        <dbReference type="Proteomes" id="UP000662747"/>
    </source>
</evidence>
<evidence type="ECO:0000313" key="1">
    <source>
        <dbReference type="EMBL" id="QSQ22800.1"/>
    </source>
</evidence>
<organism evidence="1 2">
    <name type="scientific">Pyxidicoccus parkwayensis</name>
    <dbReference type="NCBI Taxonomy" id="2813578"/>
    <lineage>
        <taxon>Bacteria</taxon>
        <taxon>Pseudomonadati</taxon>
        <taxon>Myxococcota</taxon>
        <taxon>Myxococcia</taxon>
        <taxon>Myxococcales</taxon>
        <taxon>Cystobacterineae</taxon>
        <taxon>Myxococcaceae</taxon>
        <taxon>Pyxidicoccus</taxon>
    </lineage>
</organism>
<gene>
    <name evidence="1" type="ORF">JY651_48210</name>
</gene>
<dbReference type="EMBL" id="CP071090">
    <property type="protein sequence ID" value="QSQ22800.1"/>
    <property type="molecule type" value="Genomic_DNA"/>
</dbReference>
<sequence>MTTPAALAGYQIESANCYKNADGSGRCYGSLLGFRNHSGANTQALFTQTSASAPYFTAALTSGTTTEYFNCTPDAETGAQWSKAMNHQGYFSIYWNVLGECYSLFLNNGSQYSHF</sequence>
<dbReference type="Proteomes" id="UP000662747">
    <property type="component" value="Chromosome"/>
</dbReference>
<dbReference type="RefSeq" id="WP_206724376.1">
    <property type="nucleotide sequence ID" value="NZ_CP071090.1"/>
</dbReference>
<keyword evidence="2" id="KW-1185">Reference proteome</keyword>
<proteinExistence type="predicted"/>
<protein>
    <submittedName>
        <fullName evidence="1">Uncharacterized protein</fullName>
    </submittedName>
</protein>